<dbReference type="InterPro" id="IPR007793">
    <property type="entry name" value="DivIVA_fam"/>
</dbReference>
<comment type="subcellular location">
    <subcellularLocation>
        <location evidence="1">Cytoplasm</location>
    </subcellularLocation>
</comment>
<dbReference type="InterPro" id="IPR019933">
    <property type="entry name" value="DivIVA_domain"/>
</dbReference>
<evidence type="ECO:0000313" key="8">
    <source>
        <dbReference type="EMBL" id="MBJ6725094.1"/>
    </source>
</evidence>
<dbReference type="PANTHER" id="PTHR35794:SF2">
    <property type="entry name" value="CELL DIVISION PROTEIN DIVIVA"/>
    <property type="match status" value="1"/>
</dbReference>
<dbReference type="PANTHER" id="PTHR35794">
    <property type="entry name" value="CELL DIVISION PROTEIN DIVIVA"/>
    <property type="match status" value="1"/>
</dbReference>
<name>A0A8J7JFJ1_9BACT</name>
<evidence type="ECO:0000256" key="3">
    <source>
        <dbReference type="ARBA" id="ARBA00022490"/>
    </source>
</evidence>
<dbReference type="GO" id="GO:0051301">
    <property type="term" value="P:cell division"/>
    <property type="evidence" value="ECO:0007669"/>
    <property type="project" value="UniProtKB-KW"/>
</dbReference>
<dbReference type="Proteomes" id="UP000636888">
    <property type="component" value="Unassembled WGS sequence"/>
</dbReference>
<evidence type="ECO:0000256" key="5">
    <source>
        <dbReference type="ARBA" id="ARBA00023054"/>
    </source>
</evidence>
<keyword evidence="3" id="KW-0963">Cytoplasm</keyword>
<sequence>MKITPMDIQQQQFKGKLVGGLDADDVDAFLQTVAREMEELIRENDQLKERLNRHQASLADMEAREVQLRETMLAAQKISEEMKGNAQKEAQLIVSEAELKGEKIVAAAENKLIGLNNQIAELKREKVQFESGFKALLDTYYKLLALGDE</sequence>
<dbReference type="AlphaFoldDB" id="A0A8J7JFJ1"/>
<evidence type="ECO:0000256" key="1">
    <source>
        <dbReference type="ARBA" id="ARBA00004496"/>
    </source>
</evidence>
<evidence type="ECO:0000256" key="4">
    <source>
        <dbReference type="ARBA" id="ARBA00022618"/>
    </source>
</evidence>
<gene>
    <name evidence="8" type="ORF">JFN93_10280</name>
</gene>
<keyword evidence="6" id="KW-0131">Cell cycle</keyword>
<evidence type="ECO:0000313" key="9">
    <source>
        <dbReference type="Proteomes" id="UP000636888"/>
    </source>
</evidence>
<dbReference type="NCBIfam" id="TIGR03544">
    <property type="entry name" value="DivI1A_domain"/>
    <property type="match status" value="1"/>
</dbReference>
<feature type="coiled-coil region" evidence="7">
    <location>
        <begin position="30"/>
        <end position="71"/>
    </location>
</feature>
<proteinExistence type="inferred from homology"/>
<dbReference type="Gene3D" id="6.10.250.660">
    <property type="match status" value="1"/>
</dbReference>
<evidence type="ECO:0000256" key="6">
    <source>
        <dbReference type="ARBA" id="ARBA00023306"/>
    </source>
</evidence>
<comment type="caution">
    <text evidence="8">The sequence shown here is derived from an EMBL/GenBank/DDBJ whole genome shotgun (WGS) entry which is preliminary data.</text>
</comment>
<dbReference type="RefSeq" id="WP_199383980.1">
    <property type="nucleotide sequence ID" value="NZ_JAEMHM010000007.1"/>
</dbReference>
<accession>A0A8J7JFJ1</accession>
<reference evidence="8" key="1">
    <citation type="submission" date="2020-12" db="EMBL/GenBank/DDBJ databases">
        <title>Geomonas sp. Red875, isolated from river sediment.</title>
        <authorList>
            <person name="Xu Z."/>
            <person name="Zhang Z."/>
            <person name="Masuda Y."/>
            <person name="Itoh H."/>
            <person name="Senoo K."/>
        </authorList>
    </citation>
    <scope>NUCLEOTIDE SEQUENCE</scope>
    <source>
        <strain evidence="8">Red875</strain>
    </source>
</reference>
<evidence type="ECO:0000256" key="7">
    <source>
        <dbReference type="SAM" id="Coils"/>
    </source>
</evidence>
<feature type="coiled-coil region" evidence="7">
    <location>
        <begin position="105"/>
        <end position="132"/>
    </location>
</feature>
<evidence type="ECO:0000256" key="2">
    <source>
        <dbReference type="ARBA" id="ARBA00009008"/>
    </source>
</evidence>
<organism evidence="8 9">
    <name type="scientific">Geomesophilobacter sediminis</name>
    <dbReference type="NCBI Taxonomy" id="2798584"/>
    <lineage>
        <taxon>Bacteria</taxon>
        <taxon>Pseudomonadati</taxon>
        <taxon>Thermodesulfobacteriota</taxon>
        <taxon>Desulfuromonadia</taxon>
        <taxon>Geobacterales</taxon>
        <taxon>Geobacteraceae</taxon>
        <taxon>Geomesophilobacter</taxon>
    </lineage>
</organism>
<comment type="similarity">
    <text evidence="2">Belongs to the DivIVA family.</text>
</comment>
<dbReference type="GO" id="GO:0005737">
    <property type="term" value="C:cytoplasm"/>
    <property type="evidence" value="ECO:0007669"/>
    <property type="project" value="UniProtKB-SubCell"/>
</dbReference>
<keyword evidence="5 7" id="KW-0175">Coiled coil</keyword>
<keyword evidence="4" id="KW-0132">Cell division</keyword>
<keyword evidence="9" id="KW-1185">Reference proteome</keyword>
<dbReference type="Pfam" id="PF05103">
    <property type="entry name" value="DivIVA"/>
    <property type="match status" value="1"/>
</dbReference>
<protein>
    <submittedName>
        <fullName evidence="8">DivIVA domain-containing protein</fullName>
    </submittedName>
</protein>
<dbReference type="EMBL" id="JAEMHM010000007">
    <property type="protein sequence ID" value="MBJ6725094.1"/>
    <property type="molecule type" value="Genomic_DNA"/>
</dbReference>